<dbReference type="AlphaFoldDB" id="A0A4Q2D4N1"/>
<dbReference type="GO" id="GO:0005634">
    <property type="term" value="C:nucleus"/>
    <property type="evidence" value="ECO:0007669"/>
    <property type="project" value="UniProtKB-SubCell"/>
</dbReference>
<keyword evidence="4" id="KW-0862">Zinc</keyword>
<feature type="region of interest" description="Disordered" evidence="6">
    <location>
        <begin position="1"/>
        <end position="101"/>
    </location>
</feature>
<dbReference type="Pfam" id="PF05699">
    <property type="entry name" value="Dimer_Tnp_hAT"/>
    <property type="match status" value="1"/>
</dbReference>
<keyword evidence="2" id="KW-0479">Metal-binding</keyword>
<protein>
    <recommendedName>
        <fullName evidence="7">HAT C-terminal dimerisation domain-containing protein</fullName>
    </recommendedName>
</protein>
<reference evidence="8 9" key="1">
    <citation type="submission" date="2019-01" db="EMBL/GenBank/DDBJ databases">
        <title>Draft genome sequence of Psathyrella aberdarensis IHI B618.</title>
        <authorList>
            <person name="Buettner E."/>
            <person name="Kellner H."/>
        </authorList>
    </citation>
    <scope>NUCLEOTIDE SEQUENCE [LARGE SCALE GENOMIC DNA]</scope>
    <source>
        <strain evidence="8 9">IHI B618</strain>
    </source>
</reference>
<dbReference type="PANTHER" id="PTHR46481">
    <property type="entry name" value="ZINC FINGER BED DOMAIN-CONTAINING PROTEIN 4"/>
    <property type="match status" value="1"/>
</dbReference>
<dbReference type="InterPro" id="IPR012337">
    <property type="entry name" value="RNaseH-like_sf"/>
</dbReference>
<evidence type="ECO:0000313" key="8">
    <source>
        <dbReference type="EMBL" id="RXW14039.1"/>
    </source>
</evidence>
<evidence type="ECO:0000256" key="4">
    <source>
        <dbReference type="ARBA" id="ARBA00022833"/>
    </source>
</evidence>
<evidence type="ECO:0000256" key="2">
    <source>
        <dbReference type="ARBA" id="ARBA00022723"/>
    </source>
</evidence>
<comment type="subcellular location">
    <subcellularLocation>
        <location evidence="1">Nucleus</location>
    </subcellularLocation>
</comment>
<keyword evidence="3" id="KW-0863">Zinc-finger</keyword>
<name>A0A4Q2D4N1_9AGAR</name>
<evidence type="ECO:0000256" key="5">
    <source>
        <dbReference type="ARBA" id="ARBA00023242"/>
    </source>
</evidence>
<comment type="caution">
    <text evidence="8">The sequence shown here is derived from an EMBL/GenBank/DDBJ whole genome shotgun (WGS) entry which is preliminary data.</text>
</comment>
<organism evidence="8 9">
    <name type="scientific">Candolleomyces aberdarensis</name>
    <dbReference type="NCBI Taxonomy" id="2316362"/>
    <lineage>
        <taxon>Eukaryota</taxon>
        <taxon>Fungi</taxon>
        <taxon>Dikarya</taxon>
        <taxon>Basidiomycota</taxon>
        <taxon>Agaricomycotina</taxon>
        <taxon>Agaricomycetes</taxon>
        <taxon>Agaricomycetidae</taxon>
        <taxon>Agaricales</taxon>
        <taxon>Agaricineae</taxon>
        <taxon>Psathyrellaceae</taxon>
        <taxon>Candolleomyces</taxon>
    </lineage>
</organism>
<feature type="domain" description="HAT C-terminal dimerisation" evidence="7">
    <location>
        <begin position="672"/>
        <end position="734"/>
    </location>
</feature>
<accession>A0A4Q2D4N1</accession>
<feature type="compositionally biased region" description="Basic residues" evidence="6">
    <location>
        <begin position="12"/>
        <end position="28"/>
    </location>
</feature>
<feature type="compositionally biased region" description="Low complexity" evidence="6">
    <location>
        <begin position="140"/>
        <end position="154"/>
    </location>
</feature>
<dbReference type="GO" id="GO:0008270">
    <property type="term" value="F:zinc ion binding"/>
    <property type="evidence" value="ECO:0007669"/>
    <property type="project" value="UniProtKB-KW"/>
</dbReference>
<evidence type="ECO:0000259" key="7">
    <source>
        <dbReference type="Pfam" id="PF05699"/>
    </source>
</evidence>
<dbReference type="SUPFAM" id="SSF53098">
    <property type="entry name" value="Ribonuclease H-like"/>
    <property type="match status" value="1"/>
</dbReference>
<feature type="region of interest" description="Disordered" evidence="6">
    <location>
        <begin position="119"/>
        <end position="163"/>
    </location>
</feature>
<evidence type="ECO:0000256" key="3">
    <source>
        <dbReference type="ARBA" id="ARBA00022771"/>
    </source>
</evidence>
<dbReference type="EMBL" id="SDEE01000779">
    <property type="protein sequence ID" value="RXW14039.1"/>
    <property type="molecule type" value="Genomic_DNA"/>
</dbReference>
<feature type="compositionally biased region" description="Polar residues" evidence="6">
    <location>
        <begin position="38"/>
        <end position="51"/>
    </location>
</feature>
<dbReference type="PANTHER" id="PTHR46481:SF10">
    <property type="entry name" value="ZINC FINGER BED DOMAIN-CONTAINING PROTEIN 39"/>
    <property type="match status" value="1"/>
</dbReference>
<evidence type="ECO:0000313" key="9">
    <source>
        <dbReference type="Proteomes" id="UP000290288"/>
    </source>
</evidence>
<evidence type="ECO:0000256" key="1">
    <source>
        <dbReference type="ARBA" id="ARBA00004123"/>
    </source>
</evidence>
<proteinExistence type="predicted"/>
<dbReference type="Proteomes" id="UP000290288">
    <property type="component" value="Unassembled WGS sequence"/>
</dbReference>
<dbReference type="OrthoDB" id="3250324at2759"/>
<keyword evidence="5" id="KW-0539">Nucleus</keyword>
<dbReference type="InterPro" id="IPR052035">
    <property type="entry name" value="ZnF_BED_domain_contain"/>
</dbReference>
<gene>
    <name evidence="8" type="ORF">EST38_g11815</name>
</gene>
<feature type="compositionally biased region" description="Polar residues" evidence="6">
    <location>
        <begin position="84"/>
        <end position="93"/>
    </location>
</feature>
<dbReference type="InterPro" id="IPR008906">
    <property type="entry name" value="HATC_C_dom"/>
</dbReference>
<keyword evidence="9" id="KW-1185">Reference proteome</keyword>
<sequence length="798" mass="88308">MPPRAQGGGRGSRGRGRGARGRGTHGRGTRGQSHSEQTHAYPNGSSETTFAVNLPSPTPPQATDTDSVVDAEVSGPLADASENPFLSSASEPCSDSVDPGASDSVRALAALHAVACPELQRPRAGPHSPARGHRSRFPAESVSGSSSDTDSDSGSESHSEARTKRYNASDVWHFFKQNPGSKRYNCIFCLSKAAAGALGDHECVRDYDKMSGTGTMRRHLYGHHLNDWVKECDRQDIKIMAKSAQKYVDEYRKDQGGLPASEAEGTEHKVPEFTPDAFIEALVDFIVADDQSINVIESVFFRRLLLLLRADLRDEDIPHRTFVQSHIQARWDVYMKELQAQLQNSVGKISLTTDLWSDPNLCPFMAVTAHWIESRTILTAEGPVTSLVLREDLIAFHNMPGRHTGEHLGTALLHVLDRLKIAAKIGWVTLDNASNNETMMEHLEFLLDQRQIVFSAKDNRICCFPHITNLACKAVLDAITNIGLADVNDDEVDPEREVISTAPNRDIIAHTRSLIRTQLLSYEKIPTLYQALPHFHRMVAAWERKKESMPRYENVIDAGIKKLQDYLDNIEGIPAYTLAILVTPTIKLAWHHKHQKDDVVQVTQLFVDSLKTYRRQMGINTPAPRRVVTTTADAWTMDALGSPVMRADNHSRSIQAEVDAYLADGRIGCGSTLKFWQENREEYPTIYQLAMDILPIAGSAVPCERVFSSAKETMTSRRGRIRPVLMEALQMLKFSLKGSLDFTAGTGREAEIETLEGSAAQSGRLPDDITTYINHLLHGATVEEDSDEEDDDSGEGAA</sequence>
<dbReference type="GO" id="GO:0046983">
    <property type="term" value="F:protein dimerization activity"/>
    <property type="evidence" value="ECO:0007669"/>
    <property type="project" value="InterPro"/>
</dbReference>
<feature type="compositionally biased region" description="Gly residues" evidence="6">
    <location>
        <begin position="1"/>
        <end position="11"/>
    </location>
</feature>
<evidence type="ECO:0000256" key="6">
    <source>
        <dbReference type="SAM" id="MobiDB-lite"/>
    </source>
</evidence>